<dbReference type="CDD" id="cd00860">
    <property type="entry name" value="ThrRS_anticodon"/>
    <property type="match status" value="1"/>
</dbReference>
<dbReference type="InterPro" id="IPR015011">
    <property type="entry name" value="Threonyl-tRNA_syn_edit_dom_arc"/>
</dbReference>
<dbReference type="FunFam" id="3.50.80.10:FF:000004">
    <property type="entry name" value="Threonine--tRNA ligase"/>
    <property type="match status" value="1"/>
</dbReference>
<evidence type="ECO:0000256" key="13">
    <source>
        <dbReference type="ARBA" id="ARBA00060816"/>
    </source>
</evidence>
<evidence type="ECO:0000256" key="1">
    <source>
        <dbReference type="ARBA" id="ARBA00004496"/>
    </source>
</evidence>
<dbReference type="InterPro" id="IPR002314">
    <property type="entry name" value="aa-tRNA-synt_IIb"/>
</dbReference>
<keyword evidence="8 14" id="KW-0067">ATP-binding</keyword>
<dbReference type="SUPFAM" id="SSF55681">
    <property type="entry name" value="Class II aaRS and biotin synthetases"/>
    <property type="match status" value="1"/>
</dbReference>
<dbReference type="InterPro" id="IPR047246">
    <property type="entry name" value="ThrRS_anticodon"/>
</dbReference>
<keyword evidence="10 14" id="KW-0648">Protein biosynthesis</keyword>
<dbReference type="Pfam" id="PF08915">
    <property type="entry name" value="tRNA-Thr_ED"/>
    <property type="match status" value="1"/>
</dbReference>
<reference evidence="19 20" key="1">
    <citation type="journal article" date="2016" name="ISME J.">
        <title>Chasing the elusive Euryarchaeota class WSA2: genomes reveal a uniquely fastidious methyl-reducing methanogen.</title>
        <authorList>
            <person name="Nobu M.K."/>
            <person name="Narihiro T."/>
            <person name="Kuroda K."/>
            <person name="Mei R."/>
            <person name="Liu W.T."/>
        </authorList>
    </citation>
    <scope>NUCLEOTIDE SEQUENCE [LARGE SCALE GENOMIC DNA]</scope>
    <source>
        <strain evidence="16">B03fssc0709_Meth_Bin005</strain>
        <strain evidence="17">B15fssc0709_Meth_Bin003</strain>
        <strain evidence="18">BMIXfssc0709_Meth_Bin006</strain>
    </source>
</reference>
<comment type="caution">
    <text evidence="14">Lacks conserved residue(s) required for the propagation of feature annotation.</text>
</comment>
<dbReference type="NCBIfam" id="NF003068">
    <property type="entry name" value="PRK03991.1"/>
    <property type="match status" value="1"/>
</dbReference>
<evidence type="ECO:0000256" key="3">
    <source>
        <dbReference type="ARBA" id="ARBA00022555"/>
    </source>
</evidence>
<protein>
    <recommendedName>
        <fullName evidence="14">Threonine--tRNA ligase</fullName>
        <ecNumber evidence="14">6.1.1.3</ecNumber>
    </recommendedName>
    <alternativeName>
        <fullName evidence="14">Threonyl-tRNA synthetase</fullName>
        <shortName evidence="14">ThrRS</shortName>
    </alternativeName>
</protein>
<dbReference type="InterPro" id="IPR036621">
    <property type="entry name" value="Anticodon-bd_dom_sf"/>
</dbReference>
<evidence type="ECO:0000256" key="10">
    <source>
        <dbReference type="ARBA" id="ARBA00022917"/>
    </source>
</evidence>
<accession>A0A150ILM7</accession>
<dbReference type="Gene3D" id="3.30.930.10">
    <property type="entry name" value="Bira Bifunctional Protein, Domain 2"/>
    <property type="match status" value="1"/>
</dbReference>
<evidence type="ECO:0000313" key="17">
    <source>
        <dbReference type="EMBL" id="KYC48059.1"/>
    </source>
</evidence>
<feature type="binding site" evidence="14">
    <location>
        <position position="343"/>
    </location>
    <ligand>
        <name>Zn(2+)</name>
        <dbReference type="ChEBI" id="CHEBI:29105"/>
        <note>catalytic</note>
    </ligand>
</feature>
<comment type="caution">
    <text evidence="18">The sequence shown here is derived from an EMBL/GenBank/DDBJ whole genome shotgun (WGS) entry which is preliminary data.</text>
</comment>
<dbReference type="PATRIC" id="fig|1706437.3.peg.633"/>
<dbReference type="Pfam" id="PF00587">
    <property type="entry name" value="tRNA-synt_2b"/>
    <property type="match status" value="1"/>
</dbReference>
<feature type="binding site" evidence="14">
    <location>
        <position position="291"/>
    </location>
    <ligand>
        <name>Zn(2+)</name>
        <dbReference type="ChEBI" id="CHEBI:29105"/>
        <note>catalytic</note>
    </ligand>
</feature>
<dbReference type="InterPro" id="IPR023509">
    <property type="entry name" value="DTD-like_sf"/>
</dbReference>
<evidence type="ECO:0000256" key="14">
    <source>
        <dbReference type="HAMAP-Rule" id="MF_00184"/>
    </source>
</evidence>
<evidence type="ECO:0000256" key="2">
    <source>
        <dbReference type="ARBA" id="ARBA00022490"/>
    </source>
</evidence>
<evidence type="ECO:0000256" key="12">
    <source>
        <dbReference type="ARBA" id="ARBA00049515"/>
    </source>
</evidence>
<comment type="cofactor">
    <cofactor evidence="14">
        <name>Zn(2+)</name>
        <dbReference type="ChEBI" id="CHEBI:29105"/>
    </cofactor>
    <text evidence="14">Binds 1 zinc ion per subunit.</text>
</comment>
<organism evidence="18 21">
    <name type="scientific">Candidatus Methanofastidiosum methylothiophilum</name>
    <dbReference type="NCBI Taxonomy" id="1705564"/>
    <lineage>
        <taxon>Archaea</taxon>
        <taxon>Methanobacteriati</taxon>
        <taxon>Methanobacteriota</taxon>
        <taxon>Stenosarchaea group</taxon>
        <taxon>Candidatus Methanofastidiosia</taxon>
        <taxon>Candidatus Methanofastidiosales</taxon>
        <taxon>Candidatus Methanofastidiosaceae</taxon>
        <taxon>Candidatus Methanofastidiosum</taxon>
    </lineage>
</organism>
<evidence type="ECO:0000259" key="15">
    <source>
        <dbReference type="PROSITE" id="PS50862"/>
    </source>
</evidence>
<dbReference type="AlphaFoldDB" id="A0A150IZP0"/>
<comment type="catalytic activity">
    <reaction evidence="12 14">
        <text>tRNA(Thr) + L-threonine + ATP = L-threonyl-tRNA(Thr) + AMP + diphosphate + H(+)</text>
        <dbReference type="Rhea" id="RHEA:24624"/>
        <dbReference type="Rhea" id="RHEA-COMP:9670"/>
        <dbReference type="Rhea" id="RHEA-COMP:9704"/>
        <dbReference type="ChEBI" id="CHEBI:15378"/>
        <dbReference type="ChEBI" id="CHEBI:30616"/>
        <dbReference type="ChEBI" id="CHEBI:33019"/>
        <dbReference type="ChEBI" id="CHEBI:57926"/>
        <dbReference type="ChEBI" id="CHEBI:78442"/>
        <dbReference type="ChEBI" id="CHEBI:78534"/>
        <dbReference type="ChEBI" id="CHEBI:456215"/>
        <dbReference type="EC" id="6.1.1.3"/>
    </reaction>
</comment>
<dbReference type="Pfam" id="PF03129">
    <property type="entry name" value="HGTP_anticodon"/>
    <property type="match status" value="1"/>
</dbReference>
<dbReference type="GO" id="GO:0004829">
    <property type="term" value="F:threonine-tRNA ligase activity"/>
    <property type="evidence" value="ECO:0007669"/>
    <property type="project" value="UniProtKB-UniRule"/>
</dbReference>
<keyword evidence="9 14" id="KW-0694">RNA-binding</keyword>
<dbReference type="FunFam" id="3.40.50.800:FF:000001">
    <property type="entry name" value="Threonine--tRNA ligase"/>
    <property type="match status" value="1"/>
</dbReference>
<dbReference type="PANTHER" id="PTHR11451">
    <property type="entry name" value="THREONINE-TRNA LIGASE"/>
    <property type="match status" value="1"/>
</dbReference>
<name>A0A150IZP0_9EURY</name>
<evidence type="ECO:0000256" key="11">
    <source>
        <dbReference type="ARBA" id="ARBA00023146"/>
    </source>
</evidence>
<accession>A0A150ISP7</accession>
<dbReference type="EMBL" id="LNJC01000013">
    <property type="protein sequence ID" value="KYC50450.1"/>
    <property type="molecule type" value="Genomic_DNA"/>
</dbReference>
<keyword evidence="2 14" id="KW-0963">Cytoplasm</keyword>
<keyword evidence="7 14" id="KW-0862">Zinc</keyword>
<evidence type="ECO:0000256" key="5">
    <source>
        <dbReference type="ARBA" id="ARBA00022723"/>
    </source>
</evidence>
<dbReference type="Proteomes" id="UP000092401">
    <property type="component" value="Unassembled WGS sequence"/>
</dbReference>
<dbReference type="EC" id="6.1.1.3" evidence="14"/>
<dbReference type="InterPro" id="IPR045864">
    <property type="entry name" value="aa-tRNA-synth_II/BPL/LPL"/>
</dbReference>
<evidence type="ECO:0000313" key="21">
    <source>
        <dbReference type="Proteomes" id="UP000092403"/>
    </source>
</evidence>
<dbReference type="EMBL" id="LNGF01000011">
    <property type="protein sequence ID" value="KYC48059.1"/>
    <property type="molecule type" value="Genomic_DNA"/>
</dbReference>
<dbReference type="GO" id="GO:0008270">
    <property type="term" value="F:zinc ion binding"/>
    <property type="evidence" value="ECO:0007669"/>
    <property type="project" value="InterPro"/>
</dbReference>
<dbReference type="Proteomes" id="UP000092403">
    <property type="component" value="Unassembled WGS sequence"/>
</dbReference>
<dbReference type="NCBIfam" id="TIGR00418">
    <property type="entry name" value="thrS"/>
    <property type="match status" value="1"/>
</dbReference>
<evidence type="ECO:0000313" key="19">
    <source>
        <dbReference type="Proteomes" id="UP000091929"/>
    </source>
</evidence>
<dbReference type="GO" id="GO:0000049">
    <property type="term" value="F:tRNA binding"/>
    <property type="evidence" value="ECO:0007669"/>
    <property type="project" value="UniProtKB-KW"/>
</dbReference>
<dbReference type="InterPro" id="IPR006195">
    <property type="entry name" value="aa-tRNA-synth_II"/>
</dbReference>
<keyword evidence="4 14" id="KW-0436">Ligase</keyword>
<keyword evidence="3 14" id="KW-0820">tRNA-binding</keyword>
<accession>A0A150IZP0</accession>
<dbReference type="InterPro" id="IPR002320">
    <property type="entry name" value="Thr-tRNA-ligase_IIa"/>
</dbReference>
<dbReference type="PANTHER" id="PTHR11451:SF44">
    <property type="entry name" value="THREONINE--TRNA LIGASE, CHLOROPLASTIC_MITOCHONDRIAL 2"/>
    <property type="match status" value="1"/>
</dbReference>
<comment type="subcellular location">
    <subcellularLocation>
        <location evidence="1 14">Cytoplasm</location>
    </subcellularLocation>
</comment>
<proteinExistence type="inferred from homology"/>
<evidence type="ECO:0000313" key="18">
    <source>
        <dbReference type="EMBL" id="KYC50450.1"/>
    </source>
</evidence>
<feature type="domain" description="Aminoacyl-transfer RNA synthetases class-II family profile" evidence="15">
    <location>
        <begin position="195"/>
        <end position="495"/>
    </location>
</feature>
<evidence type="ECO:0000256" key="8">
    <source>
        <dbReference type="ARBA" id="ARBA00022840"/>
    </source>
</evidence>
<dbReference type="Proteomes" id="UP000091929">
    <property type="component" value="Unassembled WGS sequence"/>
</dbReference>
<evidence type="ECO:0000313" key="16">
    <source>
        <dbReference type="EMBL" id="KYC45802.1"/>
    </source>
</evidence>
<keyword evidence="11 14" id="KW-0030">Aminoacyl-tRNA synthetase</keyword>
<dbReference type="GO" id="GO:0005524">
    <property type="term" value="F:ATP binding"/>
    <property type="evidence" value="ECO:0007669"/>
    <property type="project" value="UniProtKB-UniRule"/>
</dbReference>
<keyword evidence="6 14" id="KW-0547">Nucleotide-binding</keyword>
<dbReference type="GO" id="GO:0005737">
    <property type="term" value="C:cytoplasm"/>
    <property type="evidence" value="ECO:0007669"/>
    <property type="project" value="UniProtKB-SubCell"/>
</dbReference>
<dbReference type="Gene3D" id="3.50.80.10">
    <property type="entry name" value="D-tyrosyl-tRNA(Tyr) deacylase"/>
    <property type="match status" value="1"/>
</dbReference>
<evidence type="ECO:0000256" key="4">
    <source>
        <dbReference type="ARBA" id="ARBA00022598"/>
    </source>
</evidence>
<evidence type="ECO:0000256" key="9">
    <source>
        <dbReference type="ARBA" id="ARBA00022884"/>
    </source>
</evidence>
<dbReference type="PRINTS" id="PR01047">
    <property type="entry name" value="TRNASYNTHTHR"/>
</dbReference>
<evidence type="ECO:0000256" key="6">
    <source>
        <dbReference type="ARBA" id="ARBA00022741"/>
    </source>
</evidence>
<keyword evidence="5 14" id="KW-0479">Metal-binding</keyword>
<comment type="subunit">
    <text evidence="14">Homodimer.</text>
</comment>
<dbReference type="FunFam" id="3.30.930.10:FF:000076">
    <property type="entry name" value="Threonine--tRNA ligase"/>
    <property type="match status" value="1"/>
</dbReference>
<dbReference type="GO" id="GO:0006435">
    <property type="term" value="P:threonyl-tRNA aminoacylation"/>
    <property type="evidence" value="ECO:0007669"/>
    <property type="project" value="UniProtKB-UniRule"/>
</dbReference>
<dbReference type="Gene3D" id="3.40.50.800">
    <property type="entry name" value="Anticodon-binding domain"/>
    <property type="match status" value="1"/>
</dbReference>
<dbReference type="HAMAP" id="MF_00184">
    <property type="entry name" value="Thr_tRNA_synth"/>
    <property type="match status" value="1"/>
</dbReference>
<gene>
    <name evidence="14 18" type="primary">thrS</name>
    <name evidence="16" type="ORF">APG10_00510</name>
    <name evidence="17" type="ORF">APG11_00629</name>
    <name evidence="18" type="ORF">APG12_00782</name>
</gene>
<dbReference type="InterPro" id="IPR004154">
    <property type="entry name" value="Anticodon-bd"/>
</dbReference>
<evidence type="ECO:0000256" key="7">
    <source>
        <dbReference type="ARBA" id="ARBA00022833"/>
    </source>
</evidence>
<dbReference type="PATRIC" id="fig|1706436.3.peg.516"/>
<comment type="similarity">
    <text evidence="13">Belongs to the class-II aminoacyl-tRNA synthetase family. Archaea-specific ThrRS editing domain subfamily.</text>
</comment>
<dbReference type="GO" id="GO:0002161">
    <property type="term" value="F:aminoacyl-tRNA deacylase activity"/>
    <property type="evidence" value="ECO:0007669"/>
    <property type="project" value="UniProtKB-ARBA"/>
</dbReference>
<dbReference type="SUPFAM" id="SSF52954">
    <property type="entry name" value="Class II aaRS ABD-related"/>
    <property type="match status" value="1"/>
</dbReference>
<evidence type="ECO:0000313" key="20">
    <source>
        <dbReference type="Proteomes" id="UP000092401"/>
    </source>
</evidence>
<feature type="binding site" evidence="14">
    <location>
        <position position="464"/>
    </location>
    <ligand>
        <name>Zn(2+)</name>
        <dbReference type="ChEBI" id="CHEBI:29105"/>
        <note>catalytic</note>
    </ligand>
</feature>
<dbReference type="PROSITE" id="PS50862">
    <property type="entry name" value="AA_TRNA_LIGASE_II"/>
    <property type="match status" value="1"/>
</dbReference>
<dbReference type="EMBL" id="LNGE01000010">
    <property type="protein sequence ID" value="KYC45802.1"/>
    <property type="molecule type" value="Genomic_DNA"/>
</dbReference>
<sequence>MRILLIHSDYLEYEITSKTKIAEEIENSLKQGRMEDCVSVFAAVEEGDDDSVIDNTINEIAEVSKSVKSQKIFLYPYAHLSNELAPPEVAVKILKDLETKLKSNFEVKRAPFGYYKAFKISCKGHPLSELSRSIKPQGKGEVVSEALKAEERIKSNWYILDPSLTLIPQDKFDFKNHDTLKKLAEYEVTHSRKVDMVPPHVEYMKNLELVDYEKGSDPGNLRWYPKGVLIKRLLETKVTDSILEYGGMEVETPIMYSITHPMLSKYLNRFPARQYIVKSGGDDYFLRFAACFGQYLMKHDMIISYKDLPLRLYELTRYSFRREQRGELVGLRRLRAFTMPDMHTLAPSIDDAKKEFIEQFKLSMKWMDELELNYEVAIRFVKSFYDENREFVDMLMSLIQRPVLVEMWDERPFYFVMKFEFNFVDSLNKASALSTVQIDIENTERFEIKYFDEDGKEKYPLMLHASISGAIERNLYALLETAYMESKKGKKPMLPLWLSPTQARVLPVGEDQLQHSLRVQEELEKSGIRTDIDDRDLRLGKKIRDAEKDWIPYIIVIGEDEIKNSTLNIRSREDSSQKNLTLEEFKRNMLEMLKEKPKRPLPLPRKLSLRASFR</sequence>
<dbReference type="PATRIC" id="fig|1706438.3.peg.786"/>